<keyword evidence="1" id="KW-0472">Membrane</keyword>
<feature type="transmembrane region" description="Helical" evidence="1">
    <location>
        <begin position="59"/>
        <end position="78"/>
    </location>
</feature>
<evidence type="ECO:0000256" key="1">
    <source>
        <dbReference type="SAM" id="Phobius"/>
    </source>
</evidence>
<sequence length="234" mass="25785">MLNKFFKSVLCLIAIVLVSFSGNAQNGRQTAAADAAGALGGAGSAAGIINFLSLTPPGWLVLGGGALIGGVAGSLAVYESQPLIEKAPEYLANSLNTMDYVGAKHNEILVDYLKVNKSYTPDVFLEFSKKYDTNNKSVDIKFLSTQYSEMKNLKNYEDVVQYTLKQLPKDVDKKEFADFLRRIGKLEDLKVFISEVKRFENTLISNQSFSDGAIGQLSVYFSTLRYSAFLWNKK</sequence>
<comment type="caution">
    <text evidence="3">The sequence shown here is derived from an EMBL/GenBank/DDBJ whole genome shotgun (WGS) entry which is preliminary data.</text>
</comment>
<feature type="signal peptide" evidence="2">
    <location>
        <begin position="1"/>
        <end position="24"/>
    </location>
</feature>
<accession>A0A4R7EXG1</accession>
<evidence type="ECO:0000256" key="2">
    <source>
        <dbReference type="SAM" id="SignalP"/>
    </source>
</evidence>
<keyword evidence="2" id="KW-0732">Signal</keyword>
<proteinExistence type="predicted"/>
<keyword evidence="1" id="KW-1133">Transmembrane helix</keyword>
<gene>
    <name evidence="3" type="ORF">C8P70_11233</name>
</gene>
<evidence type="ECO:0000313" key="3">
    <source>
        <dbReference type="EMBL" id="TDS58202.1"/>
    </source>
</evidence>
<keyword evidence="4" id="KW-1185">Reference proteome</keyword>
<evidence type="ECO:0000313" key="4">
    <source>
        <dbReference type="Proteomes" id="UP000295215"/>
    </source>
</evidence>
<dbReference type="EMBL" id="SOAG01000012">
    <property type="protein sequence ID" value="TDS58202.1"/>
    <property type="molecule type" value="Genomic_DNA"/>
</dbReference>
<dbReference type="Proteomes" id="UP000295215">
    <property type="component" value="Unassembled WGS sequence"/>
</dbReference>
<dbReference type="AlphaFoldDB" id="A0A4R7EXG1"/>
<keyword evidence="1" id="KW-0812">Transmembrane</keyword>
<feature type="chain" id="PRO_5020598229" evidence="2">
    <location>
        <begin position="25"/>
        <end position="234"/>
    </location>
</feature>
<dbReference type="OrthoDB" id="9957139at2"/>
<organism evidence="3 4">
    <name type="scientific">Myroides indicus</name>
    <dbReference type="NCBI Taxonomy" id="1323422"/>
    <lineage>
        <taxon>Bacteria</taxon>
        <taxon>Pseudomonadati</taxon>
        <taxon>Bacteroidota</taxon>
        <taxon>Flavobacteriia</taxon>
        <taxon>Flavobacteriales</taxon>
        <taxon>Flavobacteriaceae</taxon>
        <taxon>Myroides</taxon>
    </lineage>
</organism>
<name>A0A4R7EXG1_9FLAO</name>
<protein>
    <submittedName>
        <fullName evidence="3">Uncharacterized protein</fullName>
    </submittedName>
</protein>
<dbReference type="RefSeq" id="WP_133712520.1">
    <property type="nucleotide sequence ID" value="NZ_SOAG01000012.1"/>
</dbReference>
<reference evidence="3 4" key="1">
    <citation type="submission" date="2019-03" db="EMBL/GenBank/DDBJ databases">
        <title>Genomic Encyclopedia of Archaeal and Bacterial Type Strains, Phase II (KMG-II): from individual species to whole genera.</title>
        <authorList>
            <person name="Goeker M."/>
        </authorList>
    </citation>
    <scope>NUCLEOTIDE SEQUENCE [LARGE SCALE GENOMIC DNA]</scope>
    <source>
        <strain evidence="3 4">DSM 28213</strain>
    </source>
</reference>